<keyword evidence="2" id="KW-1133">Transmembrane helix</keyword>
<feature type="transmembrane region" description="Helical" evidence="2">
    <location>
        <begin position="27"/>
        <end position="51"/>
    </location>
</feature>
<dbReference type="GeneID" id="75913297"/>
<evidence type="ECO:0000256" key="2">
    <source>
        <dbReference type="SAM" id="Phobius"/>
    </source>
</evidence>
<reference evidence="3" key="1">
    <citation type="submission" date="2021-06" db="EMBL/GenBank/DDBJ databases">
        <authorList>
            <consortium name="DOE Joint Genome Institute"/>
            <person name="Mondo S.J."/>
            <person name="Amses K.R."/>
            <person name="Simmons D.R."/>
            <person name="Longcore J.E."/>
            <person name="Seto K."/>
            <person name="Alves G.H."/>
            <person name="Bonds A.E."/>
            <person name="Quandt C.A."/>
            <person name="Davis W.J."/>
            <person name="Chang Y."/>
            <person name="Letcher P.M."/>
            <person name="Powell M.J."/>
            <person name="Kuo A."/>
            <person name="Labutti K."/>
            <person name="Pangilinan J."/>
            <person name="Andreopoulos W."/>
            <person name="Tritt A."/>
            <person name="Riley R."/>
            <person name="Hundley H."/>
            <person name="Johnson J."/>
            <person name="Lipzen A."/>
            <person name="Barry K."/>
            <person name="Berbee M.L."/>
            <person name="Buchler N.E."/>
            <person name="Grigoriev I.V."/>
            <person name="Spatafora J.W."/>
            <person name="Stajich J.E."/>
            <person name="James T.Y."/>
        </authorList>
    </citation>
    <scope>NUCLEOTIDE SEQUENCE</scope>
    <source>
        <strain evidence="3">AG</strain>
    </source>
</reference>
<evidence type="ECO:0000313" key="4">
    <source>
        <dbReference type="Proteomes" id="UP001206595"/>
    </source>
</evidence>
<accession>A0AAD5EDS5</accession>
<feature type="compositionally biased region" description="Basic and acidic residues" evidence="1">
    <location>
        <begin position="86"/>
        <end position="109"/>
    </location>
</feature>
<reference evidence="3" key="2">
    <citation type="journal article" date="2022" name="Proc. Natl. Acad. Sci. U.S.A.">
        <title>Diploid-dominant life cycles characterize the early evolution of Fungi.</title>
        <authorList>
            <person name="Amses K.R."/>
            <person name="Simmons D.R."/>
            <person name="Longcore J.E."/>
            <person name="Mondo S.J."/>
            <person name="Seto K."/>
            <person name="Jeronimo G.H."/>
            <person name="Bonds A.E."/>
            <person name="Quandt C.A."/>
            <person name="Davis W.J."/>
            <person name="Chang Y."/>
            <person name="Federici B.A."/>
            <person name="Kuo A."/>
            <person name="LaButti K."/>
            <person name="Pangilinan J."/>
            <person name="Andreopoulos W."/>
            <person name="Tritt A."/>
            <person name="Riley R."/>
            <person name="Hundley H."/>
            <person name="Johnson J."/>
            <person name="Lipzen A."/>
            <person name="Barry K."/>
            <person name="Lang B.F."/>
            <person name="Cuomo C.A."/>
            <person name="Buchler N.E."/>
            <person name="Grigoriev I.V."/>
            <person name="Spatafora J.W."/>
            <person name="Stajich J.E."/>
            <person name="James T.Y."/>
        </authorList>
    </citation>
    <scope>NUCLEOTIDE SEQUENCE</scope>
    <source>
        <strain evidence="3">AG</strain>
    </source>
</reference>
<sequence length="200" mass="23202">MWMLITTAIAYAQYGRSQTFDGYAIVAMVISGIISFLVGAFTCAHLGLVTLGRTTIENKIYHAWDLTRPQHDQRFKFQRSNSQKLPAEKAEENRERDMEEGRVEKKEQAIEKKDQAIEKKGKAVEKTEKPVRLPETFTLTGKNLYNNGVWYNWRDVMGPNVLLWFIPIGNSPGDGREFRYNAMALDEYKQEERYQKKQEA</sequence>
<proteinExistence type="predicted"/>
<protein>
    <recommendedName>
        <fullName evidence="5">Palmitoyltransferase</fullName>
    </recommendedName>
</protein>
<evidence type="ECO:0008006" key="5">
    <source>
        <dbReference type="Google" id="ProtNLM"/>
    </source>
</evidence>
<comment type="caution">
    <text evidence="3">The sequence shown here is derived from an EMBL/GenBank/DDBJ whole genome shotgun (WGS) entry which is preliminary data.</text>
</comment>
<keyword evidence="4" id="KW-1185">Reference proteome</keyword>
<dbReference type="Proteomes" id="UP001206595">
    <property type="component" value="Unassembled WGS sequence"/>
</dbReference>
<gene>
    <name evidence="3" type="ORF">K450DRAFT_234626</name>
</gene>
<evidence type="ECO:0000256" key="1">
    <source>
        <dbReference type="SAM" id="MobiDB-lite"/>
    </source>
</evidence>
<organism evidence="3 4">
    <name type="scientific">Umbelopsis ramanniana AG</name>
    <dbReference type="NCBI Taxonomy" id="1314678"/>
    <lineage>
        <taxon>Eukaryota</taxon>
        <taxon>Fungi</taxon>
        <taxon>Fungi incertae sedis</taxon>
        <taxon>Mucoromycota</taxon>
        <taxon>Mucoromycotina</taxon>
        <taxon>Umbelopsidomycetes</taxon>
        <taxon>Umbelopsidales</taxon>
        <taxon>Umbelopsidaceae</taxon>
        <taxon>Umbelopsis</taxon>
    </lineage>
</organism>
<keyword evidence="2" id="KW-0472">Membrane</keyword>
<keyword evidence="2" id="KW-0812">Transmembrane</keyword>
<dbReference type="EMBL" id="MU620908">
    <property type="protein sequence ID" value="KAI8581096.1"/>
    <property type="molecule type" value="Genomic_DNA"/>
</dbReference>
<evidence type="ECO:0000313" key="3">
    <source>
        <dbReference type="EMBL" id="KAI8581096.1"/>
    </source>
</evidence>
<dbReference type="AlphaFoldDB" id="A0AAD5EDS5"/>
<name>A0AAD5EDS5_UMBRA</name>
<feature type="region of interest" description="Disordered" evidence="1">
    <location>
        <begin position="77"/>
        <end position="109"/>
    </location>
</feature>
<dbReference type="RefSeq" id="XP_051446100.1">
    <property type="nucleotide sequence ID" value="XM_051587952.1"/>
</dbReference>